<sequence>MFCKRRDVNHMLIEDPHIFFIIVKMMSLVCENVIGNKHMNSNSLLLKLVPNENCRYV</sequence>
<protein>
    <submittedName>
        <fullName evidence="1">Uncharacterized protein</fullName>
    </submittedName>
</protein>
<gene>
    <name evidence="1" type="primary">ORF58854</name>
</gene>
<name>A0A0B6ZDG8_9EUPU</name>
<reference evidence="1" key="1">
    <citation type="submission" date="2014-12" db="EMBL/GenBank/DDBJ databases">
        <title>Insight into the proteome of Arion vulgaris.</title>
        <authorList>
            <person name="Aradska J."/>
            <person name="Bulat T."/>
            <person name="Smidak R."/>
            <person name="Sarate P."/>
            <person name="Gangsoo J."/>
            <person name="Sialana F."/>
            <person name="Bilban M."/>
            <person name="Lubec G."/>
        </authorList>
    </citation>
    <scope>NUCLEOTIDE SEQUENCE</scope>
    <source>
        <tissue evidence="1">Skin</tissue>
    </source>
</reference>
<evidence type="ECO:0000313" key="1">
    <source>
        <dbReference type="EMBL" id="CEK66457.1"/>
    </source>
</evidence>
<accession>A0A0B6ZDG8</accession>
<dbReference type="AlphaFoldDB" id="A0A0B6ZDG8"/>
<organism evidence="1">
    <name type="scientific">Arion vulgaris</name>
    <dbReference type="NCBI Taxonomy" id="1028688"/>
    <lineage>
        <taxon>Eukaryota</taxon>
        <taxon>Metazoa</taxon>
        <taxon>Spiralia</taxon>
        <taxon>Lophotrochozoa</taxon>
        <taxon>Mollusca</taxon>
        <taxon>Gastropoda</taxon>
        <taxon>Heterobranchia</taxon>
        <taxon>Euthyneura</taxon>
        <taxon>Panpulmonata</taxon>
        <taxon>Eupulmonata</taxon>
        <taxon>Stylommatophora</taxon>
        <taxon>Helicina</taxon>
        <taxon>Arionoidea</taxon>
        <taxon>Arionidae</taxon>
        <taxon>Arion</taxon>
    </lineage>
</organism>
<proteinExistence type="predicted"/>
<dbReference type="EMBL" id="HACG01019592">
    <property type="protein sequence ID" value="CEK66457.1"/>
    <property type="molecule type" value="Transcribed_RNA"/>
</dbReference>